<organism evidence="7 8">
    <name type="scientific">Plutella xylostella</name>
    <name type="common">Diamondback moth</name>
    <name type="synonym">Plutella maculipennis</name>
    <dbReference type="NCBI Taxonomy" id="51655"/>
    <lineage>
        <taxon>Eukaryota</taxon>
        <taxon>Metazoa</taxon>
        <taxon>Ecdysozoa</taxon>
        <taxon>Arthropoda</taxon>
        <taxon>Hexapoda</taxon>
        <taxon>Insecta</taxon>
        <taxon>Pterygota</taxon>
        <taxon>Neoptera</taxon>
        <taxon>Endopterygota</taxon>
        <taxon>Lepidoptera</taxon>
        <taxon>Glossata</taxon>
        <taxon>Ditrysia</taxon>
        <taxon>Yponomeutoidea</taxon>
        <taxon>Plutellidae</taxon>
        <taxon>Plutella</taxon>
    </lineage>
</organism>
<dbReference type="PROSITE" id="PS00108">
    <property type="entry name" value="PROTEIN_KINASE_ST"/>
    <property type="match status" value="1"/>
</dbReference>
<keyword evidence="4" id="KW-0808">Transferase</keyword>
<dbReference type="EMBL" id="JAHIBW010000019">
    <property type="protein sequence ID" value="KAG7301756.1"/>
    <property type="molecule type" value="Genomic_DNA"/>
</dbReference>
<dbReference type="Proteomes" id="UP000823941">
    <property type="component" value="Chromosome 19"/>
</dbReference>
<proteinExistence type="inferred from homology"/>
<dbReference type="PANTHER" id="PTHR24346:SF30">
    <property type="entry name" value="MATERNAL EMBRYONIC LEUCINE ZIPPER KINASE"/>
    <property type="match status" value="1"/>
</dbReference>
<evidence type="ECO:0000256" key="3">
    <source>
        <dbReference type="PROSITE-ProRule" id="PRU10141"/>
    </source>
</evidence>
<comment type="similarity">
    <text evidence="4">Belongs to the protein kinase superfamily.</text>
</comment>
<dbReference type="PROSITE" id="PS00107">
    <property type="entry name" value="PROTEIN_KINASE_ATP"/>
    <property type="match status" value="1"/>
</dbReference>
<dbReference type="InterPro" id="IPR011009">
    <property type="entry name" value="Kinase-like_dom_sf"/>
</dbReference>
<dbReference type="PANTHER" id="PTHR24346">
    <property type="entry name" value="MAP/MICROTUBULE AFFINITY-REGULATING KINASE"/>
    <property type="match status" value="1"/>
</dbReference>
<evidence type="ECO:0000256" key="5">
    <source>
        <dbReference type="SAM" id="MobiDB-lite"/>
    </source>
</evidence>
<feature type="compositionally biased region" description="Pro residues" evidence="5">
    <location>
        <begin position="363"/>
        <end position="374"/>
    </location>
</feature>
<reference evidence="7 8" key="1">
    <citation type="submission" date="2021-06" db="EMBL/GenBank/DDBJ databases">
        <title>A haploid diamondback moth (Plutella xylostella L.) genome assembly resolves 31 chromosomes and identifies a diamide resistance mutation.</title>
        <authorList>
            <person name="Ward C.M."/>
            <person name="Perry K.D."/>
            <person name="Baker G."/>
            <person name="Powis K."/>
            <person name="Heckel D.G."/>
            <person name="Baxter S.W."/>
        </authorList>
    </citation>
    <scope>NUCLEOTIDE SEQUENCE [LARGE SCALE GENOMIC DNA]</scope>
    <source>
        <strain evidence="7 8">LV</strain>
        <tissue evidence="7">Single pupa</tissue>
    </source>
</reference>
<feature type="compositionally biased region" description="Polar residues" evidence="5">
    <location>
        <begin position="391"/>
        <end position="400"/>
    </location>
</feature>
<dbReference type="InterPro" id="IPR000719">
    <property type="entry name" value="Prot_kinase_dom"/>
</dbReference>
<sequence>MKASNACRGELSCIGNYSLTGRRLGRGHFARVEEATHRLLAKKVAIKIIDVSCIEEEYARRHLHREPRVMARLRHPCIAALYETLTRGPRLFVVMEAAGGGELSALVLRAPGRGLREPRARALAAQLVSAVRHMHAQGVVHRDLKMENIMLDTSKQYIKIVDFGLSAVWSGGGLATHCGSLEYAAPELFQDGRRYGPEVDLWSIGVIVYGMVTGRLPFSGGGGGGRDGGSRPRLRAAIAQGFGRAHRAALAHVSDACQSLVEGLLQPRVELRLGAGAAGRHAWLRRPGLVLRAHPLPPLPPPAQDEIYKQISELVGSSAAEVAAAWRADPYGPTGGMVNLAARARQLAVAPELWAPTLHEPRPPSPPAYQPRPPANGSARPLKSTPPRTAVLQSLTTKPMTSLGDRGAGEGAGRRAGGLASTAVPTRGALQASVIAAAARAQTGLPIRRTSVGNIASPHSSTNSHCRSEKAMPVGWYSTRGGSTRDPPLLQRIRRTAPMK</sequence>
<dbReference type="InterPro" id="IPR017441">
    <property type="entry name" value="Protein_kinase_ATP_BS"/>
</dbReference>
<protein>
    <recommendedName>
        <fullName evidence="6">Protein kinase domain-containing protein</fullName>
    </recommendedName>
</protein>
<keyword evidence="8" id="KW-1185">Reference proteome</keyword>
<feature type="binding site" evidence="3">
    <location>
        <position position="47"/>
    </location>
    <ligand>
        <name>ATP</name>
        <dbReference type="ChEBI" id="CHEBI:30616"/>
    </ligand>
</feature>
<keyword evidence="1 3" id="KW-0547">Nucleotide-binding</keyword>
<evidence type="ECO:0000313" key="8">
    <source>
        <dbReference type="Proteomes" id="UP000823941"/>
    </source>
</evidence>
<dbReference type="Pfam" id="PF00069">
    <property type="entry name" value="Pkinase"/>
    <property type="match status" value="1"/>
</dbReference>
<gene>
    <name evidence="7" type="ORF">JYU34_014744</name>
</gene>
<dbReference type="SUPFAM" id="SSF56112">
    <property type="entry name" value="Protein kinase-like (PK-like)"/>
    <property type="match status" value="1"/>
</dbReference>
<dbReference type="SMART" id="SM00220">
    <property type="entry name" value="S_TKc"/>
    <property type="match status" value="1"/>
</dbReference>
<dbReference type="PROSITE" id="PS50011">
    <property type="entry name" value="PROTEIN_KINASE_DOM"/>
    <property type="match status" value="1"/>
</dbReference>
<keyword evidence="2 3" id="KW-0067">ATP-binding</keyword>
<evidence type="ECO:0000313" key="7">
    <source>
        <dbReference type="EMBL" id="KAG7301756.1"/>
    </source>
</evidence>
<evidence type="ECO:0000259" key="6">
    <source>
        <dbReference type="PROSITE" id="PS50011"/>
    </source>
</evidence>
<evidence type="ECO:0000256" key="2">
    <source>
        <dbReference type="ARBA" id="ARBA00022840"/>
    </source>
</evidence>
<keyword evidence="4" id="KW-0723">Serine/threonine-protein kinase</keyword>
<feature type="region of interest" description="Disordered" evidence="5">
    <location>
        <begin position="356"/>
        <end position="420"/>
    </location>
</feature>
<accession>A0ABQ7Q995</accession>
<keyword evidence="4" id="KW-0418">Kinase</keyword>
<name>A0ABQ7Q995_PLUXY</name>
<feature type="domain" description="Protein kinase" evidence="6">
    <location>
        <begin position="18"/>
        <end position="284"/>
    </location>
</feature>
<dbReference type="InterPro" id="IPR008271">
    <property type="entry name" value="Ser/Thr_kinase_AS"/>
</dbReference>
<dbReference type="Gene3D" id="1.10.510.10">
    <property type="entry name" value="Transferase(Phosphotransferase) domain 1"/>
    <property type="match status" value="1"/>
</dbReference>
<evidence type="ECO:0000256" key="1">
    <source>
        <dbReference type="ARBA" id="ARBA00022741"/>
    </source>
</evidence>
<comment type="caution">
    <text evidence="7">The sequence shown here is derived from an EMBL/GenBank/DDBJ whole genome shotgun (WGS) entry which is preliminary data.</text>
</comment>
<evidence type="ECO:0000256" key="4">
    <source>
        <dbReference type="RuleBase" id="RU000304"/>
    </source>
</evidence>